<reference evidence="2" key="1">
    <citation type="journal article" date="2011" name="Genome Res.">
        <title>Phylogeny-wide analysis of social amoeba genomes highlights ancient origins for complex intercellular communication.</title>
        <authorList>
            <person name="Heidel A.J."/>
            <person name="Lawal H.M."/>
            <person name="Felder M."/>
            <person name="Schilde C."/>
            <person name="Helps N.R."/>
            <person name="Tunggal B."/>
            <person name="Rivero F."/>
            <person name="John U."/>
            <person name="Schleicher M."/>
            <person name="Eichinger L."/>
            <person name="Platzer M."/>
            <person name="Noegel A.A."/>
            <person name="Schaap P."/>
            <person name="Gloeckner G."/>
        </authorList>
    </citation>
    <scope>NUCLEOTIDE SEQUENCE [LARGE SCALE GENOMIC DNA]</scope>
    <source>
        <strain evidence="2">SH3</strain>
    </source>
</reference>
<dbReference type="KEGG" id="dfa:DFA_07248"/>
<dbReference type="EMBL" id="GL883013">
    <property type="protein sequence ID" value="EGG20128.1"/>
    <property type="molecule type" value="Genomic_DNA"/>
</dbReference>
<evidence type="ECO:0000313" key="2">
    <source>
        <dbReference type="Proteomes" id="UP000007797"/>
    </source>
</evidence>
<keyword evidence="2" id="KW-1185">Reference proteome</keyword>
<dbReference type="InterPro" id="IPR032675">
    <property type="entry name" value="LRR_dom_sf"/>
</dbReference>
<dbReference type="Gene3D" id="3.80.10.10">
    <property type="entry name" value="Ribonuclease Inhibitor"/>
    <property type="match status" value="1"/>
</dbReference>
<dbReference type="GeneID" id="14872529"/>
<gene>
    <name evidence="1" type="ORF">DFA_07248</name>
</gene>
<dbReference type="AlphaFoldDB" id="F4PVW4"/>
<sequence length="1104" mass="129991">MKLYLSIILNTIEQIENQKLQQILKIQQKQQKQQTIQVKEEDEAELFRFINNPTYDSYEQQVKASNVTYLKIKSIYERNISLNNHTSEFKKQYKQIIGWFISSLTNYDHSPRPTHTELNDLLLSIIPLLFDFNFDQYITISNLKGNECTISTEQRFSQLMLMASEDDRKNELMIYHLSMIQSPNSPIIQQYAKLILKNVKSKKLYSIIHRHLDAFIKEGHVKDEIIYLYLVQKGFIYKNRHFYSICNTIIYHICKDAYTQKEEYSSFQRKQTIVQLIDLAIEAKDVHMLNIIFKHIKMDTHSFPKPVVASNFILCADQLNQYAISFKSLFSDNVDIIVSISYLIEFVQLNHSNYHFGFLSSFSSSPTSTLNEKLLRWVFDLITIGKKEIKLQERIITKIDTIRSSPLVYQSLFKIHGHLESKAKKFDQEAFPLFLEAFRHLATCCISTLPFTKVHLKQLQKVLGSNYRHFLDYDDERPELERELVRLAHNLFSNHRFFRWKGKLKEEFGDWMQSSLRMGLHHLLGHITTTKNVEYIFDMLHYHYSEGGRIGQDCMRLEDAVQLINCHYQFHHNEMIDLEKTGAWRTADFSVLLEAIMSTCNIPTLRHYLFTYPDDFFRIGNWESIYYRLSDDTLDDIERHITATQNTKLFKLLPEGKIPAINNNNNTTATTLNLPNYLFSKIVDLLFQDIECSNQWIVRSLAQVSKYFFKMVSYRNDGATNKYRSILYDKFMGSGTDGQSPMSLVQTSQIKSLKGQGFVELTKKEVMPSLERLLLLEYRGLRKHFLPKHFPKLQDLYIQIHPFHNILSFDTIFNNEECTTLETLTLTFKNTPIYPPEIFNFIKSYIDSCPNLKRLTINSFYYHIDYLDLLFNYLKSKNIKFNSKNNINNCNNPNGEREIIIEYRDYVSQSYLISQNASGFEKYLRYCSNLHMNASTDFKVIANNQLFHSITTLSYRLSKVNTKFTEQIADQDRFKSIQTLTLGIGNKDTVLTLDMVELLAKFGALKRLKIKFVMFKPYDFHDAHLMAGEMDELFKNVFLLINKSNTIETMTVHYHRSKTIPIFVNLDKYTNDFGSFIPNLSYTLFRRKEKVEMEKEKEIEIVQQ</sequence>
<dbReference type="RefSeq" id="XP_004367111.1">
    <property type="nucleotide sequence ID" value="XM_004367054.1"/>
</dbReference>
<accession>F4PVW4</accession>
<organism evidence="1 2">
    <name type="scientific">Cavenderia fasciculata</name>
    <name type="common">Slime mold</name>
    <name type="synonym">Dictyostelium fasciculatum</name>
    <dbReference type="NCBI Taxonomy" id="261658"/>
    <lineage>
        <taxon>Eukaryota</taxon>
        <taxon>Amoebozoa</taxon>
        <taxon>Evosea</taxon>
        <taxon>Eumycetozoa</taxon>
        <taxon>Dictyostelia</taxon>
        <taxon>Acytosteliales</taxon>
        <taxon>Cavenderiaceae</taxon>
        <taxon>Cavenderia</taxon>
    </lineage>
</organism>
<evidence type="ECO:0000313" key="1">
    <source>
        <dbReference type="EMBL" id="EGG20128.1"/>
    </source>
</evidence>
<name>F4PVW4_CACFS</name>
<dbReference type="Proteomes" id="UP000007797">
    <property type="component" value="Unassembled WGS sequence"/>
</dbReference>
<proteinExistence type="predicted"/>
<protein>
    <submittedName>
        <fullName evidence="1">Uncharacterized protein</fullName>
    </submittedName>
</protein>